<keyword evidence="2" id="KW-1185">Reference proteome</keyword>
<evidence type="ECO:0000313" key="2">
    <source>
        <dbReference type="Proteomes" id="UP000679725"/>
    </source>
</evidence>
<name>A0ABN7R9X8_9BACT</name>
<dbReference type="Proteomes" id="UP000679725">
    <property type="component" value="Unassembled WGS sequence"/>
</dbReference>
<evidence type="ECO:0000313" key="1">
    <source>
        <dbReference type="EMBL" id="CAG5071526.1"/>
    </source>
</evidence>
<comment type="caution">
    <text evidence="1">The sequence shown here is derived from an EMBL/GenBank/DDBJ whole genome shotgun (WGS) entry which is preliminary data.</text>
</comment>
<sequence length="260" mass="30910">MTSTYLLYLDILGFKKMVEQNDPRIDDLFERVDTLRVFMDEAFKTLIFSDTIICFLKHDPRSKEARETMLMYACEASQSLFYHCVQLGIVFRGVLTFGEFKYTKHKHFDSYYGKALIDAYQKDNGHEITGTGLFVDKSISSNLNIFRTIEYNDKFDFVYPNQSIGDFENWPKAAFPIDWILLEGPSLLDLDAKYFKFLKNQIDTHQDEYIRSKYLTTYELYKKRFSGLIEFLELNDFDHRKLSPEVDWEEKLDEFPRSIY</sequence>
<organism evidence="1 2">
    <name type="scientific">Dyadobacter linearis</name>
    <dbReference type="NCBI Taxonomy" id="2823330"/>
    <lineage>
        <taxon>Bacteria</taxon>
        <taxon>Pseudomonadati</taxon>
        <taxon>Bacteroidota</taxon>
        <taxon>Cytophagia</taxon>
        <taxon>Cytophagales</taxon>
        <taxon>Spirosomataceae</taxon>
        <taxon>Dyadobacter</taxon>
    </lineage>
</organism>
<accession>A0ABN7R9X8</accession>
<reference evidence="1 2" key="1">
    <citation type="submission" date="2021-04" db="EMBL/GenBank/DDBJ databases">
        <authorList>
            <person name="Rodrigo-Torres L."/>
            <person name="Arahal R. D."/>
            <person name="Lucena T."/>
        </authorList>
    </citation>
    <scope>NUCLEOTIDE SEQUENCE [LARGE SCALE GENOMIC DNA]</scope>
    <source>
        <strain evidence="1 2">CECT 9623</strain>
    </source>
</reference>
<dbReference type="RefSeq" id="WP_215234849.1">
    <property type="nucleotide sequence ID" value="NZ_CAJRAU010000005.1"/>
</dbReference>
<protein>
    <recommendedName>
        <fullName evidence="3">Guanylate cyclase domain-containing protein</fullName>
    </recommendedName>
</protein>
<proteinExistence type="predicted"/>
<dbReference type="EMBL" id="CAJRAU010000005">
    <property type="protein sequence ID" value="CAG5071526.1"/>
    <property type="molecule type" value="Genomic_DNA"/>
</dbReference>
<gene>
    <name evidence="1" type="ORF">DYBT9623_03526</name>
</gene>
<evidence type="ECO:0008006" key="3">
    <source>
        <dbReference type="Google" id="ProtNLM"/>
    </source>
</evidence>